<evidence type="ECO:0000313" key="12">
    <source>
        <dbReference type="Proteomes" id="UP001202961"/>
    </source>
</evidence>
<evidence type="ECO:0000256" key="2">
    <source>
        <dbReference type="ARBA" id="ARBA00022475"/>
    </source>
</evidence>
<keyword evidence="7" id="KW-1278">Translocase</keyword>
<keyword evidence="4" id="KW-0677">Repeat</keyword>
<dbReference type="InterPro" id="IPR003593">
    <property type="entry name" value="AAA+_ATPase"/>
</dbReference>
<evidence type="ECO:0000256" key="5">
    <source>
        <dbReference type="ARBA" id="ARBA00022741"/>
    </source>
</evidence>
<keyword evidence="1" id="KW-0813">Transport</keyword>
<dbReference type="RefSeq" id="WP_250930547.1">
    <property type="nucleotide sequence ID" value="NZ_JAMQBK010000057.1"/>
</dbReference>
<dbReference type="EMBL" id="JAMQBK010000057">
    <property type="protein sequence ID" value="MCM2372914.1"/>
    <property type="molecule type" value="Genomic_DNA"/>
</dbReference>
<comment type="caution">
    <text evidence="11">The sequence shown here is derived from an EMBL/GenBank/DDBJ whole genome shotgun (WGS) entry which is preliminary data.</text>
</comment>
<name>A0ABT0U7L0_9BACT</name>
<keyword evidence="3" id="KW-0762">Sugar transport</keyword>
<dbReference type="PANTHER" id="PTHR43790:SF3">
    <property type="entry name" value="D-ALLOSE IMPORT ATP-BINDING PROTEIN ALSA-RELATED"/>
    <property type="match status" value="1"/>
</dbReference>
<organism evidence="11 12">
    <name type="scientific">Aporhodopirellula aestuarii</name>
    <dbReference type="NCBI Taxonomy" id="2950107"/>
    <lineage>
        <taxon>Bacteria</taxon>
        <taxon>Pseudomonadati</taxon>
        <taxon>Planctomycetota</taxon>
        <taxon>Planctomycetia</taxon>
        <taxon>Pirellulales</taxon>
        <taxon>Pirellulaceae</taxon>
        <taxon>Aporhodopirellula</taxon>
    </lineage>
</organism>
<dbReference type="Proteomes" id="UP001202961">
    <property type="component" value="Unassembled WGS sequence"/>
</dbReference>
<feature type="domain" description="ABC transporter" evidence="10">
    <location>
        <begin position="5"/>
        <end position="259"/>
    </location>
</feature>
<evidence type="ECO:0000256" key="1">
    <source>
        <dbReference type="ARBA" id="ARBA00022448"/>
    </source>
</evidence>
<dbReference type="SUPFAM" id="SSF52540">
    <property type="entry name" value="P-loop containing nucleoside triphosphate hydrolases"/>
    <property type="match status" value="2"/>
</dbReference>
<dbReference type="InterPro" id="IPR017871">
    <property type="entry name" value="ABC_transporter-like_CS"/>
</dbReference>
<dbReference type="InterPro" id="IPR027417">
    <property type="entry name" value="P-loop_NTPase"/>
</dbReference>
<keyword evidence="8" id="KW-0472">Membrane</keyword>
<dbReference type="GO" id="GO:0005524">
    <property type="term" value="F:ATP binding"/>
    <property type="evidence" value="ECO:0007669"/>
    <property type="project" value="UniProtKB-KW"/>
</dbReference>
<evidence type="ECO:0000256" key="7">
    <source>
        <dbReference type="ARBA" id="ARBA00022967"/>
    </source>
</evidence>
<accession>A0ABT0U7L0</accession>
<dbReference type="CDD" id="cd03216">
    <property type="entry name" value="ABC_Carb_Monos_I"/>
    <property type="match status" value="1"/>
</dbReference>
<dbReference type="SMART" id="SM00382">
    <property type="entry name" value="AAA"/>
    <property type="match status" value="2"/>
</dbReference>
<evidence type="ECO:0000259" key="10">
    <source>
        <dbReference type="PROSITE" id="PS50893"/>
    </source>
</evidence>
<dbReference type="Pfam" id="PF00005">
    <property type="entry name" value="ABC_tran"/>
    <property type="match status" value="2"/>
</dbReference>
<keyword evidence="12" id="KW-1185">Reference proteome</keyword>
<feature type="region of interest" description="Disordered" evidence="9">
    <location>
        <begin position="240"/>
        <end position="286"/>
    </location>
</feature>
<keyword evidence="5" id="KW-0547">Nucleotide-binding</keyword>
<reference evidence="11 12" key="1">
    <citation type="journal article" date="2022" name="Syst. Appl. Microbiol.">
        <title>Rhodopirellula aestuarii sp. nov., a novel member of the genus Rhodopirellula isolated from brackish sediments collected in the Tagus River estuary, Portugal.</title>
        <authorList>
            <person name="Vitorino I.R."/>
            <person name="Klimek D."/>
            <person name="Calusinska M."/>
            <person name="Lobo-da-Cunha A."/>
            <person name="Vasconcelos V."/>
            <person name="Lage O.M."/>
        </authorList>
    </citation>
    <scope>NUCLEOTIDE SEQUENCE [LARGE SCALE GENOMIC DNA]</scope>
    <source>
        <strain evidence="11 12">ICT_H3.1</strain>
    </source>
</reference>
<dbReference type="Gene3D" id="3.40.50.300">
    <property type="entry name" value="P-loop containing nucleotide triphosphate hydrolases"/>
    <property type="match status" value="2"/>
</dbReference>
<dbReference type="PANTHER" id="PTHR43790">
    <property type="entry name" value="CARBOHYDRATE TRANSPORT ATP-BINDING PROTEIN MG119-RELATED"/>
    <property type="match status" value="1"/>
</dbReference>
<evidence type="ECO:0000256" key="6">
    <source>
        <dbReference type="ARBA" id="ARBA00022840"/>
    </source>
</evidence>
<sequence length="550" mass="59895">MIPRLTLTGIRKSFGATRALDGVDLNVQPGEVHAIIGENGAGKSTLMRVLSGAHRPDEGEIRFDGELVDFAGPRDSQSIGIAMIYQELNLAPDLSVCENITLGREPRTSGTTIRRLARGVGWVDRAAERQWATEALQKLNCGHLSLDRQAGELSIAEQQMVEIARAVVTSTNNSSSSLKLLILDEPTSSLTQVDTQRLFDVIERLAADGVSILYISHFLEECERIADRFTVLRDGRTVATGRMPGEHSDQANLPSVTKHTDDERTDVDDANVQSPAVADDDPPTPMDQIIRYMVGRDMSDLYPKFTHTRGEVALEVKQVCSEAGPRSVSFQLHRGEILGIAGLIGAGRTETLRAIFGLDAITDGVVCVAGKPPAPRRPDLSWVRDSMGLVSEDRKNEGLFLDRSLTDNLTITRMDSYRKAGLLDIGAMSRSTQTWMQRLDVKASSAQQPIGELSGGNQQKIALARLLHHDCEILLLDEPTRGIDIGSKGVIYRQIGELAASGKAILLVSSYLPELLGVCDSIGVFSRGVLTDVRETSQWTEHELLTAAIG</sequence>
<dbReference type="InterPro" id="IPR003439">
    <property type="entry name" value="ABC_transporter-like_ATP-bd"/>
</dbReference>
<feature type="domain" description="ABC transporter" evidence="10">
    <location>
        <begin position="308"/>
        <end position="549"/>
    </location>
</feature>
<dbReference type="InterPro" id="IPR050107">
    <property type="entry name" value="ABC_carbohydrate_import_ATPase"/>
</dbReference>
<keyword evidence="2" id="KW-1003">Cell membrane</keyword>
<evidence type="ECO:0000256" key="8">
    <source>
        <dbReference type="ARBA" id="ARBA00023136"/>
    </source>
</evidence>
<evidence type="ECO:0000256" key="9">
    <source>
        <dbReference type="SAM" id="MobiDB-lite"/>
    </source>
</evidence>
<dbReference type="PROSITE" id="PS00211">
    <property type="entry name" value="ABC_TRANSPORTER_1"/>
    <property type="match status" value="1"/>
</dbReference>
<proteinExistence type="predicted"/>
<dbReference type="PROSITE" id="PS50893">
    <property type="entry name" value="ABC_TRANSPORTER_2"/>
    <property type="match status" value="2"/>
</dbReference>
<evidence type="ECO:0000313" key="11">
    <source>
        <dbReference type="EMBL" id="MCM2372914.1"/>
    </source>
</evidence>
<dbReference type="CDD" id="cd03215">
    <property type="entry name" value="ABC_Carb_Monos_II"/>
    <property type="match status" value="1"/>
</dbReference>
<gene>
    <name evidence="11" type="ORF">NB063_20060</name>
</gene>
<keyword evidence="6 11" id="KW-0067">ATP-binding</keyword>
<evidence type="ECO:0000256" key="4">
    <source>
        <dbReference type="ARBA" id="ARBA00022737"/>
    </source>
</evidence>
<protein>
    <submittedName>
        <fullName evidence="11">Sugar ABC transporter ATP-binding protein</fullName>
    </submittedName>
</protein>
<evidence type="ECO:0000256" key="3">
    <source>
        <dbReference type="ARBA" id="ARBA00022597"/>
    </source>
</evidence>